<organism evidence="2 3">
    <name type="scientific">Myodes glareolus</name>
    <name type="common">Bank vole</name>
    <name type="synonym">Clethrionomys glareolus</name>
    <dbReference type="NCBI Taxonomy" id="447135"/>
    <lineage>
        <taxon>Eukaryota</taxon>
        <taxon>Metazoa</taxon>
        <taxon>Chordata</taxon>
        <taxon>Craniata</taxon>
        <taxon>Vertebrata</taxon>
        <taxon>Euteleostomi</taxon>
        <taxon>Mammalia</taxon>
        <taxon>Eutheria</taxon>
        <taxon>Euarchontoglires</taxon>
        <taxon>Glires</taxon>
        <taxon>Rodentia</taxon>
        <taxon>Myomorpha</taxon>
        <taxon>Muroidea</taxon>
        <taxon>Cricetidae</taxon>
        <taxon>Arvicolinae</taxon>
        <taxon>Myodes</taxon>
    </lineage>
</organism>
<sequence length="52" mass="5823">MERCVRVVMQQLKSRVLSMKRSSVSTGGAGRLSLQELRSQDLDKPGLYTPQT</sequence>
<dbReference type="AlphaFoldDB" id="A0AAW0HV53"/>
<evidence type="ECO:0000313" key="3">
    <source>
        <dbReference type="Proteomes" id="UP001488838"/>
    </source>
</evidence>
<accession>A0AAW0HV53</accession>
<keyword evidence="3" id="KW-1185">Reference proteome</keyword>
<name>A0AAW0HV53_MYOGA</name>
<comment type="caution">
    <text evidence="2">The sequence shown here is derived from an EMBL/GenBank/DDBJ whole genome shotgun (WGS) entry which is preliminary data.</text>
</comment>
<dbReference type="Proteomes" id="UP001488838">
    <property type="component" value="Unassembled WGS sequence"/>
</dbReference>
<proteinExistence type="predicted"/>
<evidence type="ECO:0000256" key="1">
    <source>
        <dbReference type="SAM" id="MobiDB-lite"/>
    </source>
</evidence>
<feature type="region of interest" description="Disordered" evidence="1">
    <location>
        <begin position="21"/>
        <end position="52"/>
    </location>
</feature>
<protein>
    <submittedName>
        <fullName evidence="2">Uncharacterized protein</fullName>
    </submittedName>
</protein>
<evidence type="ECO:0000313" key="2">
    <source>
        <dbReference type="EMBL" id="KAK7806016.1"/>
    </source>
</evidence>
<reference evidence="2 3" key="1">
    <citation type="journal article" date="2023" name="bioRxiv">
        <title>Conserved and derived expression patterns and positive selection on dental genes reveal complex evolutionary context of ever-growing rodent molars.</title>
        <authorList>
            <person name="Calamari Z.T."/>
            <person name="Song A."/>
            <person name="Cohen E."/>
            <person name="Akter M."/>
            <person name="Roy R.D."/>
            <person name="Hallikas O."/>
            <person name="Christensen M.M."/>
            <person name="Li P."/>
            <person name="Marangoni P."/>
            <person name="Jernvall J."/>
            <person name="Klein O.D."/>
        </authorList>
    </citation>
    <scope>NUCLEOTIDE SEQUENCE [LARGE SCALE GENOMIC DNA]</scope>
    <source>
        <strain evidence="2">V071</strain>
    </source>
</reference>
<gene>
    <name evidence="2" type="ORF">U0070_009388</name>
</gene>
<dbReference type="EMBL" id="JBBHLL010000317">
    <property type="protein sequence ID" value="KAK7806016.1"/>
    <property type="molecule type" value="Genomic_DNA"/>
</dbReference>